<keyword evidence="2" id="KW-0479">Metal-binding</keyword>
<dbReference type="InterPro" id="IPR001501">
    <property type="entry name" value="Ni-dep_hyd_lsu"/>
</dbReference>
<dbReference type="Gene3D" id="1.10.645.10">
    <property type="entry name" value="Cytochrome-c3 Hydrogenase, chain B"/>
    <property type="match status" value="1"/>
</dbReference>
<dbReference type="PROSITE" id="PS00507">
    <property type="entry name" value="NI_HGENASE_L_1"/>
    <property type="match status" value="1"/>
</dbReference>
<feature type="domain" description="NADH-quinone oxidoreductase subunit D" evidence="3">
    <location>
        <begin position="289"/>
        <end position="359"/>
    </location>
</feature>
<dbReference type="RefSeq" id="WP_013174844.1">
    <property type="nucleotide sequence ID" value="NC_014220.1"/>
</dbReference>
<dbReference type="OrthoDB" id="9801496at2"/>
<feature type="binding site" evidence="2">
    <location>
        <position position="68"/>
    </location>
    <ligand>
        <name>Fe cation</name>
        <dbReference type="ChEBI" id="CHEBI:24875"/>
    </ligand>
</feature>
<dbReference type="PANTHER" id="PTHR43485:SF1">
    <property type="entry name" value="FORMATE HYDROGENLYASE SUBUNIT 5-RELATED"/>
    <property type="match status" value="1"/>
</dbReference>
<feature type="domain" description="NADH-quinone oxidoreductase subunit D" evidence="3">
    <location>
        <begin position="119"/>
        <end position="283"/>
    </location>
</feature>
<feature type="binding site" evidence="2">
    <location>
        <position position="353"/>
    </location>
    <ligand>
        <name>Ni(2+)</name>
        <dbReference type="ChEBI" id="CHEBI:49786"/>
    </ligand>
</feature>
<evidence type="ECO:0000256" key="1">
    <source>
        <dbReference type="ARBA" id="ARBA00023002"/>
    </source>
</evidence>
<keyword evidence="2" id="KW-0408">Iron</keyword>
<feature type="binding site" evidence="2">
    <location>
        <position position="46"/>
    </location>
    <ligand>
        <name>Mg(2+)</name>
        <dbReference type="ChEBI" id="CHEBI:18420"/>
    </ligand>
</feature>
<proteinExistence type="predicted"/>
<feature type="binding site" evidence="2">
    <location>
        <position position="356"/>
    </location>
    <ligand>
        <name>Fe cation</name>
        <dbReference type="ChEBI" id="CHEBI:24875"/>
    </ligand>
</feature>
<reference evidence="5" key="1">
    <citation type="journal article" date="2010" name="Stand. Genomic Sci.">
        <title>Complete genome sequence of Syntrophothermus lipocalidus type strain (TGB-C1T).</title>
        <authorList>
            <consortium name="US DOE Joint Genome Institute (JGI-PGF)"/>
            <person name="Djao O."/>
            <person name="Zhang X."/>
            <person name="Lucas S."/>
            <person name="Lapidus A."/>
            <person name="Glavina Del Rio T."/>
            <person name="Nolan M."/>
            <person name="Tice H."/>
            <person name="Cheng J."/>
            <person name="Han C."/>
            <person name="Tapia R."/>
            <person name="Goodwin L."/>
            <person name="Pitluck S."/>
            <person name="Liolios K."/>
            <person name="Ivanova N."/>
            <person name="Mavromatis K."/>
            <person name="Mikhailova N."/>
            <person name="Ovchinnikova G."/>
            <person name="Pati A."/>
            <person name="Brambilla E."/>
            <person name="Chen A."/>
            <person name="Palaniappan K."/>
            <person name="Land M."/>
            <person name="Hauser L."/>
            <person name="Chang Y."/>
            <person name="Jeffries C."/>
            <person name="Rohde M."/>
            <person name="Sikorski J."/>
            <person name="Spring S."/>
            <person name="Goker M."/>
            <person name="Detter J."/>
            <person name="Woyke T."/>
            <person name="Bristow J."/>
            <person name="Eisen J."/>
            <person name="Markowitz V."/>
            <person name="Hugenholtz P."/>
            <person name="Kyrpides N."/>
            <person name="Klenk H."/>
        </authorList>
    </citation>
    <scope>NUCLEOTIDE SEQUENCE [LARGE SCALE GENOMIC DNA]</scope>
    <source>
        <strain evidence="5">DSM 12680 / TGB-C1</strain>
    </source>
</reference>
<dbReference type="Pfam" id="PF00346">
    <property type="entry name" value="Complex1_49kDa"/>
    <property type="match status" value="2"/>
</dbReference>
<keyword evidence="2" id="KW-0460">Magnesium</keyword>
<dbReference type="AlphaFoldDB" id="D7CL57"/>
<dbReference type="GO" id="GO:0008901">
    <property type="term" value="F:ferredoxin hydrogenase activity"/>
    <property type="evidence" value="ECO:0007669"/>
    <property type="project" value="InterPro"/>
</dbReference>
<dbReference type="Proteomes" id="UP000000378">
    <property type="component" value="Chromosome"/>
</dbReference>
<dbReference type="GO" id="GO:0016151">
    <property type="term" value="F:nickel cation binding"/>
    <property type="evidence" value="ECO:0007669"/>
    <property type="project" value="InterPro"/>
</dbReference>
<dbReference type="InterPro" id="IPR001135">
    <property type="entry name" value="NADH_Q_OxRdtase_suD"/>
</dbReference>
<dbReference type="STRING" id="643648.Slip_0659"/>
<evidence type="ECO:0000259" key="3">
    <source>
        <dbReference type="Pfam" id="PF00346"/>
    </source>
</evidence>
<dbReference type="InterPro" id="IPR018194">
    <property type="entry name" value="Ni-dep_hyd_lsu_Ni_BS"/>
</dbReference>
<dbReference type="EMBL" id="CP002048">
    <property type="protein sequence ID" value="ADI01442.1"/>
    <property type="molecule type" value="Genomic_DNA"/>
</dbReference>
<organism evidence="4 5">
    <name type="scientific">Syntrophothermus lipocalidus (strain DSM 12680 / TGB-C1)</name>
    <dbReference type="NCBI Taxonomy" id="643648"/>
    <lineage>
        <taxon>Bacteria</taxon>
        <taxon>Bacillati</taxon>
        <taxon>Bacillota</taxon>
        <taxon>Clostridia</taxon>
        <taxon>Eubacteriales</taxon>
        <taxon>Syntrophomonadaceae</taxon>
        <taxon>Syntrophothermus</taxon>
    </lineage>
</organism>
<evidence type="ECO:0000313" key="4">
    <source>
        <dbReference type="EMBL" id="ADI01442.1"/>
    </source>
</evidence>
<name>D7CL57_SYNLT</name>
<dbReference type="HOGENOM" id="CLU_015134_1_2_9"/>
<comment type="cofactor">
    <cofactor evidence="2">
        <name>Ni(2+)</name>
        <dbReference type="ChEBI" id="CHEBI:49786"/>
    </cofactor>
</comment>
<keyword evidence="1 4" id="KW-0560">Oxidoreductase</keyword>
<dbReference type="SUPFAM" id="SSF56762">
    <property type="entry name" value="HydB/Nqo4-like"/>
    <property type="match status" value="1"/>
</dbReference>
<sequence>MKASTIIPFGPQHPVLIEPLQLALKVEDERVVEVRPALGYTHRGLEKGAELNDVVRNIFMAERVCGICSFIHSWCYCACIEELLNVESPPRAEFIRLVSAELTRIHSHLLYLGLLADGLGFESLFMQFWRVRERVLDLMEAISGGRVIMGNCTIGGVRKDIDADMVRAIFKEVNEVERDLVPLTRAMLNDYTVKKRTVSKGILSKEDAVKFGAVGPVARASGVRTDVRLLGEGPYKYVDFEVVLDKDGDAYARTSVHVREVFVSLDLIRQALFKLPAGGIKTEWKGRVQGEVIKRMEQPRGEMMYYIRGSGNRNLDRFKVRTPTFANIPPLLEMLPGCELADVPVIVISIDPCIACTER</sequence>
<dbReference type="KEGG" id="slp:Slip_0659"/>
<dbReference type="eggNOG" id="COG3261">
    <property type="taxonomic scope" value="Bacteria"/>
</dbReference>
<accession>D7CL57</accession>
<dbReference type="GO" id="GO:0048038">
    <property type="term" value="F:quinone binding"/>
    <property type="evidence" value="ECO:0007669"/>
    <property type="project" value="InterPro"/>
</dbReference>
<evidence type="ECO:0000256" key="2">
    <source>
        <dbReference type="PIRSR" id="PIRSR601501-1"/>
    </source>
</evidence>
<dbReference type="GO" id="GO:0016651">
    <property type="term" value="F:oxidoreductase activity, acting on NAD(P)H"/>
    <property type="evidence" value="ECO:0007669"/>
    <property type="project" value="InterPro"/>
</dbReference>
<feature type="binding site" evidence="2">
    <location>
        <position position="68"/>
    </location>
    <ligand>
        <name>Ni(2+)</name>
        <dbReference type="ChEBI" id="CHEBI:49786"/>
    </ligand>
</feature>
<dbReference type="Pfam" id="PF00374">
    <property type="entry name" value="NiFeSe_Hases"/>
    <property type="match status" value="1"/>
</dbReference>
<dbReference type="EC" id="1.6.99.5" evidence="4"/>
<reference evidence="4 5" key="2">
    <citation type="journal article" date="2010" name="Stand. Genomic Sci.">
        <title>Complete genome sequence of Syntrophothermus lipocalidus type strain (TGB-C1).</title>
        <authorList>
            <person name="Djao O.D."/>
            <person name="Zhang X."/>
            <person name="Lucas S."/>
            <person name="Lapidus A."/>
            <person name="Del Rio T.G."/>
            <person name="Nolan M."/>
            <person name="Tice H."/>
            <person name="Cheng J.F."/>
            <person name="Han C."/>
            <person name="Tapia R."/>
            <person name="Goodwin L."/>
            <person name="Pitluck S."/>
            <person name="Liolios K."/>
            <person name="Ivanova N."/>
            <person name="Mavromatis K."/>
            <person name="Mikhailova N."/>
            <person name="Ovchinnikova G."/>
            <person name="Pati A."/>
            <person name="Brambilla E."/>
            <person name="Chen A."/>
            <person name="Palaniappan K."/>
            <person name="Land M."/>
            <person name="Hauser L."/>
            <person name="Chang Y.J."/>
            <person name="Jeffries C.D."/>
            <person name="Rohde M."/>
            <person name="Sikorski J."/>
            <person name="Spring S."/>
            <person name="Goker M."/>
            <person name="Detter J.C."/>
            <person name="Woyke T."/>
            <person name="Bristow J."/>
            <person name="Eisen J.A."/>
            <person name="Markowitz V."/>
            <person name="Hugenholtz P."/>
            <person name="Kyrpides N.C."/>
            <person name="Klenk H.P."/>
        </authorList>
    </citation>
    <scope>NUCLEOTIDE SEQUENCE [LARGE SCALE GENOMIC DNA]</scope>
    <source>
        <strain evidence="5">DSM 12680 / TGB-C1</strain>
    </source>
</reference>
<dbReference type="InterPro" id="IPR029014">
    <property type="entry name" value="NiFe-Hase_large"/>
</dbReference>
<keyword evidence="5" id="KW-1185">Reference proteome</keyword>
<dbReference type="PANTHER" id="PTHR43485">
    <property type="entry name" value="HYDROGENASE-4 COMPONENT G"/>
    <property type="match status" value="1"/>
</dbReference>
<feature type="binding site" evidence="2">
    <location>
        <position position="320"/>
    </location>
    <ligand>
        <name>Mg(2+)</name>
        <dbReference type="ChEBI" id="CHEBI:18420"/>
    </ligand>
</feature>
<feature type="binding site" evidence="2">
    <location>
        <position position="65"/>
    </location>
    <ligand>
        <name>Ni(2+)</name>
        <dbReference type="ChEBI" id="CHEBI:49786"/>
    </ligand>
</feature>
<gene>
    <name evidence="4" type="ordered locus">Slip_0659</name>
</gene>
<protein>
    <submittedName>
        <fullName evidence="4">NADH dehydrogenase (Quinone)</fullName>
        <ecNumber evidence="4">1.6.99.5</ecNumber>
    </submittedName>
</protein>
<comment type="cofactor">
    <cofactor evidence="2">
        <name>Fe cation</name>
        <dbReference type="ChEBI" id="CHEBI:24875"/>
    </cofactor>
</comment>
<keyword evidence="2" id="KW-0533">Nickel</keyword>
<dbReference type="GO" id="GO:0051287">
    <property type="term" value="F:NAD binding"/>
    <property type="evidence" value="ECO:0007669"/>
    <property type="project" value="InterPro"/>
</dbReference>
<evidence type="ECO:0000313" key="5">
    <source>
        <dbReference type="Proteomes" id="UP000000378"/>
    </source>
</evidence>
<dbReference type="InterPro" id="IPR052197">
    <property type="entry name" value="ComplexI_49kDa-like"/>
</dbReference>